<sequence length="368" mass="42924">MKKPRPKDLSALSDLEKEALQEAAEVQIVSQQKEFDFDIREFPVEVIYGKFTTGLDEDRAELFVPDYQRELVWTDYQQSRFIESVLLNLPIPYIFVADVASGENAGRLEIVDGSQRIRTIVRFLNDELTLEGLKRLDGLNGFTFSLLTGPRQMRLKRKTLRMIEMMGHSDEDARREMFDRLNTGGTRLEEMETRLGTQDGPFIDVIRKIAANPEFRRLCPISSAREKRREYEELVLRFFAYDDNYLNFSHSVENFLTDYLKEKNRESFSETDYIERFDKMLLFVGQYFPDGFKKNSTNMSVPRIRFEAISVGASQALKEHPDLTPPPVETWINSSDFKNHTRSDASNSRPKVKTRIEYVRDRLLGKHV</sequence>
<dbReference type="PANTHER" id="PTHR39639">
    <property type="entry name" value="CHROMOSOME 16, WHOLE GENOME SHOTGUN SEQUENCE"/>
    <property type="match status" value="1"/>
</dbReference>
<protein>
    <submittedName>
        <fullName evidence="2">DUF262 domain-containing protein</fullName>
    </submittedName>
</protein>
<dbReference type="Pfam" id="PF03235">
    <property type="entry name" value="GmrSD_N"/>
    <property type="match status" value="1"/>
</dbReference>
<comment type="caution">
    <text evidence="2">The sequence shown here is derived from an EMBL/GenBank/DDBJ whole genome shotgun (WGS) entry which is preliminary data.</text>
</comment>
<accession>A0ABV9IE90</accession>
<evidence type="ECO:0000313" key="3">
    <source>
        <dbReference type="Proteomes" id="UP001595952"/>
    </source>
</evidence>
<evidence type="ECO:0000259" key="1">
    <source>
        <dbReference type="Pfam" id="PF03235"/>
    </source>
</evidence>
<organism evidence="2 3">
    <name type="scientific">Deinococcus hohokamensis</name>
    <dbReference type="NCBI Taxonomy" id="309883"/>
    <lineage>
        <taxon>Bacteria</taxon>
        <taxon>Thermotogati</taxon>
        <taxon>Deinococcota</taxon>
        <taxon>Deinococci</taxon>
        <taxon>Deinococcales</taxon>
        <taxon>Deinococcaceae</taxon>
        <taxon>Deinococcus</taxon>
    </lineage>
</organism>
<dbReference type="EMBL" id="JBHSEI010000012">
    <property type="protein sequence ID" value="MFC4640030.1"/>
    <property type="molecule type" value="Genomic_DNA"/>
</dbReference>
<reference evidence="3" key="1">
    <citation type="journal article" date="2019" name="Int. J. Syst. Evol. Microbiol.">
        <title>The Global Catalogue of Microorganisms (GCM) 10K type strain sequencing project: providing services to taxonomists for standard genome sequencing and annotation.</title>
        <authorList>
            <consortium name="The Broad Institute Genomics Platform"/>
            <consortium name="The Broad Institute Genome Sequencing Center for Infectious Disease"/>
            <person name="Wu L."/>
            <person name="Ma J."/>
        </authorList>
    </citation>
    <scope>NUCLEOTIDE SEQUENCE [LARGE SCALE GENOMIC DNA]</scope>
    <source>
        <strain evidence="3">CCUG 55995</strain>
    </source>
</reference>
<dbReference type="PANTHER" id="PTHR39639:SF1">
    <property type="entry name" value="DUF262 DOMAIN-CONTAINING PROTEIN"/>
    <property type="match status" value="1"/>
</dbReference>
<dbReference type="InterPro" id="IPR004919">
    <property type="entry name" value="GmrSD_N"/>
</dbReference>
<feature type="domain" description="GmrSD restriction endonucleases N-terminal" evidence="1">
    <location>
        <begin position="59"/>
        <end position="194"/>
    </location>
</feature>
<name>A0ABV9IE90_9DEIO</name>
<dbReference type="RefSeq" id="WP_380063020.1">
    <property type="nucleotide sequence ID" value="NZ_JBHSEI010000012.1"/>
</dbReference>
<evidence type="ECO:0000313" key="2">
    <source>
        <dbReference type="EMBL" id="MFC4640030.1"/>
    </source>
</evidence>
<proteinExistence type="predicted"/>
<keyword evidence="3" id="KW-1185">Reference proteome</keyword>
<gene>
    <name evidence="2" type="ORF">ACFO0D_17010</name>
</gene>
<dbReference type="Proteomes" id="UP001595952">
    <property type="component" value="Unassembled WGS sequence"/>
</dbReference>